<feature type="transmembrane region" description="Helical" evidence="6">
    <location>
        <begin position="186"/>
        <end position="204"/>
    </location>
</feature>
<evidence type="ECO:0000313" key="9">
    <source>
        <dbReference type="Proteomes" id="UP000218272"/>
    </source>
</evidence>
<dbReference type="PANTHER" id="PTHR34697">
    <property type="entry name" value="PHOSPHATIDYLGLYCEROL LYSYLTRANSFERASE"/>
    <property type="match status" value="1"/>
</dbReference>
<dbReference type="PANTHER" id="PTHR34697:SF2">
    <property type="entry name" value="PHOSPHATIDYLGLYCEROL LYSYLTRANSFERASE"/>
    <property type="match status" value="1"/>
</dbReference>
<keyword evidence="4 6" id="KW-1133">Transmembrane helix</keyword>
<proteinExistence type="predicted"/>
<feature type="transmembrane region" description="Helical" evidence="6">
    <location>
        <begin position="224"/>
        <end position="246"/>
    </location>
</feature>
<sequence length="863" mass="93909">MTDKTGAREREGGIVPALRHWIAARRTLLSLLAMLAVCALGLAALHALLAEVRLRDVRGAFHMIGSRRMAFALGLTAISYLALTFYDFVALRLVGRVLPWRTAALASFCSYTLSHNLGLSLLTGGSARYRIYAAAGLTGGEVARIVASASLTFWGGVFVMAGALMAFHPAAVALGGVTLSPALQRGAGIAILALAALALSGAGREGRAPTLFGLTFTLPSRSRALALLAVSCVDLAAASAALYILVPHVGLSLYPAFFLGYVLAIILALVSHVPGGLGIFEAVIVATLPDVDRPSLLAALIAYRIIYYLLPLLLGVIAIAGHEGHRWRRPMGRFLNGAQVAASGVAPVMLALLVAVGGMILLISGALPAIPARLHSVTHLLPLFLVEASHFAASIVGTLLILLASGLYRRLDAAFWMTRALLIAGALFSLVKGLDYEEAAILLLITALLQWTRGAFYRHTQFTAAVLTPAWLATMTVAVGLSIWIGFFAYKHVDYQTHLWWDFGPRGDASRFLRAALASGVLVVAAALWRLWRPAVPPRLMRRISAAPPQQALALADRTDAFLAMTGDKLFLASATGRAFLMYRIQGHSWIVMGDPVGDRTEWADLLWQLRETADRSQGRLLLYQLSLEALPLAVDLGLGIVKYGEEARVDLKRLTLDGPEARPLRYATRRAIREGASFEVVPAARLDGIMDDLQRISDGWLAQKGRREKRFSMGRFDPAYVARFDCAVVRREGRIVAFANIWATANRNELSVDLMRHDEVMPYGAMDFLFLRLMEWGRDRGFAWFTLGLAPLSGMEARRLSPLWVKAGAFLYRHGDGFYGFEGLRAYKDKFSPVWEPRFIAGPHGVGLLRSMIDLQKLVSGR</sequence>
<dbReference type="EMBL" id="AP017655">
    <property type="protein sequence ID" value="BAV63724.1"/>
    <property type="molecule type" value="Genomic_DNA"/>
</dbReference>
<dbReference type="InterPro" id="IPR024320">
    <property type="entry name" value="LPG_synthase_C"/>
</dbReference>
<feature type="transmembrane region" description="Helical" evidence="6">
    <location>
        <begin position="28"/>
        <end position="49"/>
    </location>
</feature>
<evidence type="ECO:0000256" key="2">
    <source>
        <dbReference type="ARBA" id="ARBA00022475"/>
    </source>
</evidence>
<feature type="transmembrane region" description="Helical" evidence="6">
    <location>
        <begin position="70"/>
        <end position="91"/>
    </location>
</feature>
<dbReference type="AlphaFoldDB" id="A0A1E1EZQ1"/>
<evidence type="ECO:0000256" key="3">
    <source>
        <dbReference type="ARBA" id="ARBA00022692"/>
    </source>
</evidence>
<evidence type="ECO:0000256" key="1">
    <source>
        <dbReference type="ARBA" id="ARBA00004651"/>
    </source>
</evidence>
<evidence type="ECO:0000256" key="6">
    <source>
        <dbReference type="SAM" id="Phobius"/>
    </source>
</evidence>
<feature type="domain" description="Phosphatidylglycerol lysyltransferase C-terminal" evidence="7">
    <location>
        <begin position="557"/>
        <end position="842"/>
    </location>
</feature>
<evidence type="ECO:0000313" key="8">
    <source>
        <dbReference type="EMBL" id="BAV63724.1"/>
    </source>
</evidence>
<dbReference type="InterPro" id="IPR051211">
    <property type="entry name" value="PG_lysyltransferase"/>
</dbReference>
<name>A0A1E1EZQ1_9SPHN</name>
<feature type="transmembrane region" description="Helical" evidence="6">
    <location>
        <begin position="470"/>
        <end position="492"/>
    </location>
</feature>
<keyword evidence="3 6" id="KW-0812">Transmembrane</keyword>
<evidence type="ECO:0000256" key="5">
    <source>
        <dbReference type="ARBA" id="ARBA00023136"/>
    </source>
</evidence>
<dbReference type="KEGG" id="sclo:SCLO_1006840"/>
<reference evidence="8 9" key="1">
    <citation type="submission" date="2016-10" db="EMBL/GenBank/DDBJ databases">
        <title>Complete Genome Sequence of the Nonylphenol-Degrading Bacterium Sphingobium cloacae JCM 10874T.</title>
        <authorList>
            <person name="Ootsuka M."/>
            <person name="Nishizawa T."/>
            <person name="Ohta H."/>
        </authorList>
    </citation>
    <scope>NUCLEOTIDE SEQUENCE [LARGE SCALE GENOMIC DNA]</scope>
    <source>
        <strain evidence="8 9">JCM 10874</strain>
    </source>
</reference>
<feature type="transmembrane region" description="Helical" evidence="6">
    <location>
        <begin position="296"/>
        <end position="319"/>
    </location>
</feature>
<feature type="transmembrane region" description="Helical" evidence="6">
    <location>
        <begin position="383"/>
        <end position="404"/>
    </location>
</feature>
<evidence type="ECO:0000259" key="7">
    <source>
        <dbReference type="Pfam" id="PF09924"/>
    </source>
</evidence>
<dbReference type="InterPro" id="IPR016181">
    <property type="entry name" value="Acyl_CoA_acyltransferase"/>
</dbReference>
<keyword evidence="5 6" id="KW-0472">Membrane</keyword>
<dbReference type="Pfam" id="PF09924">
    <property type="entry name" value="LPG_synthase_C"/>
    <property type="match status" value="1"/>
</dbReference>
<accession>A0A1E1EZQ1</accession>
<dbReference type="NCBIfam" id="NF033480">
    <property type="entry name" value="bifunc_MprF"/>
    <property type="match status" value="1"/>
</dbReference>
<feature type="transmembrane region" description="Helical" evidence="6">
    <location>
        <begin position="512"/>
        <end position="532"/>
    </location>
</feature>
<dbReference type="OrthoDB" id="145485at2"/>
<dbReference type="SUPFAM" id="SSF55729">
    <property type="entry name" value="Acyl-CoA N-acyltransferases (Nat)"/>
    <property type="match status" value="1"/>
</dbReference>
<feature type="transmembrane region" description="Helical" evidence="6">
    <location>
        <begin position="416"/>
        <end position="434"/>
    </location>
</feature>
<dbReference type="GO" id="GO:0055091">
    <property type="term" value="P:phospholipid homeostasis"/>
    <property type="evidence" value="ECO:0007669"/>
    <property type="project" value="TreeGrafter"/>
</dbReference>
<keyword evidence="2" id="KW-1003">Cell membrane</keyword>
<dbReference type="GO" id="GO:0016755">
    <property type="term" value="F:aminoacyltransferase activity"/>
    <property type="evidence" value="ECO:0007669"/>
    <property type="project" value="TreeGrafter"/>
</dbReference>
<feature type="transmembrane region" description="Helical" evidence="6">
    <location>
        <begin position="440"/>
        <end position="458"/>
    </location>
</feature>
<gene>
    <name evidence="8" type="ORF">SCLO_1006840</name>
</gene>
<dbReference type="RefSeq" id="WP_083949197.1">
    <property type="nucleotide sequence ID" value="NZ_AP017655.1"/>
</dbReference>
<evidence type="ECO:0000256" key="4">
    <source>
        <dbReference type="ARBA" id="ARBA00022989"/>
    </source>
</evidence>
<organism evidence="8 9">
    <name type="scientific">Sphingobium cloacae</name>
    <dbReference type="NCBI Taxonomy" id="120107"/>
    <lineage>
        <taxon>Bacteria</taxon>
        <taxon>Pseudomonadati</taxon>
        <taxon>Pseudomonadota</taxon>
        <taxon>Alphaproteobacteria</taxon>
        <taxon>Sphingomonadales</taxon>
        <taxon>Sphingomonadaceae</taxon>
        <taxon>Sphingobium</taxon>
    </lineage>
</organism>
<comment type="subcellular location">
    <subcellularLocation>
        <location evidence="1">Cell membrane</location>
        <topology evidence="1">Multi-pass membrane protein</topology>
    </subcellularLocation>
</comment>
<keyword evidence="9" id="KW-1185">Reference proteome</keyword>
<feature type="transmembrane region" description="Helical" evidence="6">
    <location>
        <begin position="153"/>
        <end position="174"/>
    </location>
</feature>
<feature type="transmembrane region" description="Helical" evidence="6">
    <location>
        <begin position="258"/>
        <end position="284"/>
    </location>
</feature>
<protein>
    <recommendedName>
        <fullName evidence="7">Phosphatidylglycerol lysyltransferase C-terminal domain-containing protein</fullName>
    </recommendedName>
</protein>
<feature type="transmembrane region" description="Helical" evidence="6">
    <location>
        <begin position="340"/>
        <end position="363"/>
    </location>
</feature>
<dbReference type="GO" id="GO:0005886">
    <property type="term" value="C:plasma membrane"/>
    <property type="evidence" value="ECO:0007669"/>
    <property type="project" value="UniProtKB-SubCell"/>
</dbReference>
<dbReference type="Proteomes" id="UP000218272">
    <property type="component" value="Chromosome SCLO_1"/>
</dbReference>